<comment type="caution">
    <text evidence="3">The sequence shown here is derived from an EMBL/GenBank/DDBJ whole genome shotgun (WGS) entry which is preliminary data.</text>
</comment>
<dbReference type="Proteomes" id="UP000028828">
    <property type="component" value="Unassembled WGS sequence"/>
</dbReference>
<proteinExistence type="predicted"/>
<dbReference type="EMBL" id="AEYI02000713">
    <property type="protein sequence ID" value="KFG46201.1"/>
    <property type="molecule type" value="Genomic_DNA"/>
</dbReference>
<feature type="region of interest" description="Disordered" evidence="1">
    <location>
        <begin position="418"/>
        <end position="439"/>
    </location>
</feature>
<keyword evidence="2" id="KW-0472">Membrane</keyword>
<reference evidence="3 4" key="1">
    <citation type="submission" date="2014-03" db="EMBL/GenBank/DDBJ databases">
        <authorList>
            <person name="Sibley D."/>
            <person name="Venepally P."/>
            <person name="Karamycheva S."/>
            <person name="Hadjithomas M."/>
            <person name="Khan A."/>
            <person name="Brunk B."/>
            <person name="Roos D."/>
            <person name="Caler E."/>
            <person name="Lorenzi H."/>
        </authorList>
    </citation>
    <scope>NUCLEOTIDE SEQUENCE [LARGE SCALE GENOMIC DNA]</scope>
    <source>
        <strain evidence="4">p89</strain>
    </source>
</reference>
<evidence type="ECO:0000313" key="4">
    <source>
        <dbReference type="Proteomes" id="UP000028828"/>
    </source>
</evidence>
<evidence type="ECO:0000313" key="3">
    <source>
        <dbReference type="EMBL" id="KFG46201.1"/>
    </source>
</evidence>
<dbReference type="OrthoDB" id="333263at2759"/>
<organism evidence="3 4">
    <name type="scientific">Toxoplasma gondii p89</name>
    <dbReference type="NCBI Taxonomy" id="943119"/>
    <lineage>
        <taxon>Eukaryota</taxon>
        <taxon>Sar</taxon>
        <taxon>Alveolata</taxon>
        <taxon>Apicomplexa</taxon>
        <taxon>Conoidasida</taxon>
        <taxon>Coccidia</taxon>
        <taxon>Eucoccidiorida</taxon>
        <taxon>Eimeriorina</taxon>
        <taxon>Sarcocystidae</taxon>
        <taxon>Toxoplasma</taxon>
    </lineage>
</organism>
<gene>
    <name evidence="3" type="ORF">TGP89_203600</name>
</gene>
<sequence length="439" mass="47290">MILSTERMNRPGCHRASRNGGRAFFFLLLVSLSYFFLWSQDATLYANAKGCCKKSCGGSRNPTPAASAAAPAAEGQGGGGPPPIGVIVPIKLGYKSYFIFSDIYTKLYNLMKSAVGKRLGRLFRGSDQPTAARVSSHWLHALLLQLTGAVQPESVTKSGKALEGTELNGASLHDLAEKFEVISLNVWKSSGPKTGSPVCAVGDRDCRSRVEEVLYTVLTLFYSTVLSTHGSGVLLKNFKTILQLDECPFAVYSDPAFVNAAGEEGSANVSAVETRLVKLGAGKYTSESCRRFRTTLLTEMNNAGVTVEEEINKLKAEKEGKSGYSLSDLVRSSYASARSSPSFNQMTLLAAVRGEAAALGMEHSSCGERRDAVAAAMSAAKETMTPVVFTQFLEKTEKELRSSGNLCDTMAEAIAVEKKRLDEKQPESEKEDCCCDKKA</sequence>
<keyword evidence="2" id="KW-1133">Transmembrane helix</keyword>
<name>A0A086KP83_TOXGO</name>
<feature type="transmembrane region" description="Helical" evidence="2">
    <location>
        <begin position="21"/>
        <end position="39"/>
    </location>
</feature>
<evidence type="ECO:0000256" key="2">
    <source>
        <dbReference type="SAM" id="Phobius"/>
    </source>
</evidence>
<accession>A0A086KP83</accession>
<dbReference type="VEuPathDB" id="ToxoDB:TGP89_203600"/>
<keyword evidence="2 3" id="KW-0812">Transmembrane</keyword>
<dbReference type="AlphaFoldDB" id="A0A086KP83"/>
<protein>
    <submittedName>
        <fullName evidence="3">Putative transmembrane protein</fullName>
    </submittedName>
</protein>
<evidence type="ECO:0000256" key="1">
    <source>
        <dbReference type="SAM" id="MobiDB-lite"/>
    </source>
</evidence>